<dbReference type="FunFam" id="1.10.510.10:FF:000129">
    <property type="entry name" value="cysteine-rich receptor-like protein kinase 10"/>
    <property type="match status" value="1"/>
</dbReference>
<sequence>MKQRSLLSTLCFVLITFGVDSVSAQCVNRGYFTPNSTYDVNRRLILSSLPSNVTAQEGFFFNGSIGQEPNRVYAIGMCLPGSTSEDCSACIKTGSDGLIQSCANQTEAYSWPGEPILCLVRYSNTSFLGSSDLAPFSFQVNTRDVNSNPTEFRSIWEGLSGRMIDAASTAKSTTSSSNNHYIADVANLTSFKSVGNYNSCCGQRQGVLVMRPSCLFRWELYPFFKAFDNITLASPPPPPVAALPPAVDQASTIHNEDSKGISVGIVAAITIPNVSVLILLVVGTFLWRRRKSFNKTQNESDTDISAAHSSQYDFKTIEAATNRFSSSNKLGEGGFGEVYKGKLPNGTEVAVKRLSKTSGQGIREFKNEAVLVSKLQHRNLVRLLGFCVEGEEKILIYEFVPNKSLNHFIFDWTRRYKIIKGIARGILYLHQDSQLTIIHRDLKPINVLLDANMNPKISDFGLSTIFGTDQTRGDTNKIAGTFAYMSPEYAMHVHYSMKSDVYSFGVLVLEIISGKKNSTVYQMDETSTAGNLVTNAWRLWRKQSPLELVDPATGRSYQRNEVTRCIHIALLCVQDQPEDRPMLLTIILMLTSNTITLPKPRLPSYFRRVWHKRDHASEGFESNQLTGRSVSCSVNDVTITELKPR</sequence>
<protein>
    <submittedName>
        <fullName evidence="21">Uncharacterized protein</fullName>
    </submittedName>
</protein>
<dbReference type="PROSITE" id="PS00108">
    <property type="entry name" value="PROTEIN_KINASE_ST"/>
    <property type="match status" value="1"/>
</dbReference>
<dbReference type="InterPro" id="IPR000719">
    <property type="entry name" value="Prot_kinase_dom"/>
</dbReference>
<evidence type="ECO:0000256" key="11">
    <source>
        <dbReference type="ARBA" id="ARBA00023136"/>
    </source>
</evidence>
<dbReference type="GO" id="GO:0006979">
    <property type="term" value="P:response to oxidative stress"/>
    <property type="evidence" value="ECO:0007669"/>
    <property type="project" value="UniProtKB-ARBA"/>
</dbReference>
<keyword evidence="4 17" id="KW-0812">Transmembrane</keyword>
<evidence type="ECO:0000256" key="18">
    <source>
        <dbReference type="SAM" id="SignalP"/>
    </source>
</evidence>
<dbReference type="Gene3D" id="1.10.510.10">
    <property type="entry name" value="Transferase(Phosphotransferase) domain 1"/>
    <property type="match status" value="1"/>
</dbReference>
<evidence type="ECO:0000256" key="7">
    <source>
        <dbReference type="ARBA" id="ARBA00022741"/>
    </source>
</evidence>
<evidence type="ECO:0000256" key="17">
    <source>
        <dbReference type="SAM" id="Phobius"/>
    </source>
</evidence>
<keyword evidence="6" id="KW-0677">Repeat</keyword>
<feature type="domain" description="Gnk2-homologous" evidence="20">
    <location>
        <begin position="20"/>
        <end position="127"/>
    </location>
</feature>
<keyword evidence="10 17" id="KW-1133">Transmembrane helix</keyword>
<dbReference type="Proteomes" id="UP000264353">
    <property type="component" value="Chromosome A3"/>
</dbReference>
<keyword evidence="7 16" id="KW-0547">Nucleotide-binding</keyword>
<dbReference type="SMART" id="SM00220">
    <property type="entry name" value="S_TKc"/>
    <property type="match status" value="1"/>
</dbReference>
<keyword evidence="9 16" id="KW-0067">ATP-binding</keyword>
<evidence type="ECO:0000256" key="14">
    <source>
        <dbReference type="ARBA" id="ARBA00047558"/>
    </source>
</evidence>
<dbReference type="CDD" id="cd23509">
    <property type="entry name" value="Gnk2-like"/>
    <property type="match status" value="1"/>
</dbReference>
<evidence type="ECO:0000256" key="6">
    <source>
        <dbReference type="ARBA" id="ARBA00022737"/>
    </source>
</evidence>
<dbReference type="GO" id="GO:0016020">
    <property type="term" value="C:membrane"/>
    <property type="evidence" value="ECO:0007669"/>
    <property type="project" value="UniProtKB-SubCell"/>
</dbReference>
<evidence type="ECO:0000256" key="3">
    <source>
        <dbReference type="ARBA" id="ARBA00022679"/>
    </source>
</evidence>
<dbReference type="PANTHER" id="PTHR27002">
    <property type="entry name" value="RECEPTOR-LIKE SERINE/THREONINE-PROTEIN KINASE SD1-8"/>
    <property type="match status" value="1"/>
</dbReference>
<dbReference type="InterPro" id="IPR038408">
    <property type="entry name" value="GNK2_sf"/>
</dbReference>
<dbReference type="GO" id="GO:0005524">
    <property type="term" value="F:ATP binding"/>
    <property type="evidence" value="ECO:0007669"/>
    <property type="project" value="UniProtKB-UniRule"/>
</dbReference>
<reference evidence="21 22" key="1">
    <citation type="submission" date="2018-06" db="EMBL/GenBank/DDBJ databases">
        <title>WGS assembly of Brassica rapa FPsc.</title>
        <authorList>
            <person name="Bowman J."/>
            <person name="Kohchi T."/>
            <person name="Yamato K."/>
            <person name="Jenkins J."/>
            <person name="Shu S."/>
            <person name="Ishizaki K."/>
            <person name="Yamaoka S."/>
            <person name="Nishihama R."/>
            <person name="Nakamura Y."/>
            <person name="Berger F."/>
            <person name="Adam C."/>
            <person name="Aki S."/>
            <person name="Althoff F."/>
            <person name="Araki T."/>
            <person name="Arteaga-Vazquez M."/>
            <person name="Balasubrmanian S."/>
            <person name="Bauer D."/>
            <person name="Boehm C."/>
            <person name="Briginshaw L."/>
            <person name="Caballero-Perez J."/>
            <person name="Catarino B."/>
            <person name="Chen F."/>
            <person name="Chiyoda S."/>
            <person name="Chovatia M."/>
            <person name="Davies K."/>
            <person name="Delmans M."/>
            <person name="Demura T."/>
            <person name="Dierschke T."/>
            <person name="Dolan L."/>
            <person name="Dorantes-Acosta A."/>
            <person name="Eklund D."/>
            <person name="Florent S."/>
            <person name="Flores-Sandoval E."/>
            <person name="Fujiyama A."/>
            <person name="Fukuzawa H."/>
            <person name="Galik B."/>
            <person name="Grimanelli D."/>
            <person name="Grimwood J."/>
            <person name="Grossniklaus U."/>
            <person name="Hamada T."/>
            <person name="Haseloff J."/>
            <person name="Hetherington A."/>
            <person name="Higo A."/>
            <person name="Hirakawa Y."/>
            <person name="Hundley H."/>
            <person name="Ikeda Y."/>
            <person name="Inoue K."/>
            <person name="Inoue S."/>
            <person name="Ishida S."/>
            <person name="Jia Q."/>
            <person name="Kakita M."/>
            <person name="Kanazawa T."/>
            <person name="Kawai Y."/>
            <person name="Kawashima T."/>
            <person name="Kennedy M."/>
            <person name="Kinose K."/>
            <person name="Kinoshita T."/>
            <person name="Kohara Y."/>
            <person name="Koide E."/>
            <person name="Komatsu K."/>
            <person name="Kopischke S."/>
            <person name="Kubo M."/>
            <person name="Kyozuka J."/>
            <person name="Lagercrantz U."/>
            <person name="Lin S."/>
            <person name="Lindquist E."/>
            <person name="Lipzen A."/>
            <person name="Lu C."/>
            <person name="Luna E."/>
            <person name="Martienssen R."/>
            <person name="Minamino N."/>
            <person name="Mizutani M."/>
            <person name="Mizutani M."/>
            <person name="Mochizuki N."/>
            <person name="Monte I."/>
            <person name="Mosher R."/>
            <person name="Nagasaki H."/>
            <person name="Nakagami H."/>
            <person name="Naramoto S."/>
            <person name="Nishitani K."/>
            <person name="Ohtani M."/>
            <person name="Okamoto T."/>
            <person name="Okumura M."/>
            <person name="Phillips J."/>
            <person name="Pollak B."/>
            <person name="Reinders A."/>
            <person name="Roevekamp M."/>
            <person name="Sano R."/>
            <person name="Sawa S."/>
            <person name="Schmid M."/>
            <person name="Shirakawa M."/>
            <person name="Solano R."/>
            <person name="Spunde A."/>
            <person name="Suetsugu N."/>
            <person name="Sugano S."/>
            <person name="Sugiyama A."/>
            <person name="Sun R."/>
            <person name="Suzuki Y."/>
            <person name="Takenaka M."/>
            <person name="Takezawa D."/>
            <person name="Tomogane H."/>
            <person name="Tsuzuki M."/>
            <person name="Ueda T."/>
            <person name="Umeda M."/>
            <person name="Ward J."/>
            <person name="Watanabe Y."/>
            <person name="Yazaki K."/>
            <person name="Yokoyama R."/>
            <person name="Yoshitake Y."/>
            <person name="Yotsui I."/>
            <person name="Zachgo S."/>
            <person name="Schmutz J."/>
        </authorList>
    </citation>
    <scope>NUCLEOTIDE SEQUENCE [LARGE SCALE GENOMIC DNA]</scope>
    <source>
        <strain evidence="22">cv. B-3</strain>
    </source>
</reference>
<keyword evidence="12" id="KW-0675">Receptor</keyword>
<evidence type="ECO:0000256" key="9">
    <source>
        <dbReference type="ARBA" id="ARBA00022840"/>
    </source>
</evidence>
<dbReference type="SUPFAM" id="SSF56112">
    <property type="entry name" value="Protein kinase-like (PK-like)"/>
    <property type="match status" value="1"/>
</dbReference>
<evidence type="ECO:0000256" key="16">
    <source>
        <dbReference type="PROSITE-ProRule" id="PRU10141"/>
    </source>
</evidence>
<proteinExistence type="predicted"/>
<organism evidence="21 22">
    <name type="scientific">Brassica campestris</name>
    <name type="common">Field mustard</name>
    <dbReference type="NCBI Taxonomy" id="3711"/>
    <lineage>
        <taxon>Eukaryota</taxon>
        <taxon>Viridiplantae</taxon>
        <taxon>Streptophyta</taxon>
        <taxon>Embryophyta</taxon>
        <taxon>Tracheophyta</taxon>
        <taxon>Spermatophyta</taxon>
        <taxon>Magnoliopsida</taxon>
        <taxon>eudicotyledons</taxon>
        <taxon>Gunneridae</taxon>
        <taxon>Pentapetalae</taxon>
        <taxon>rosids</taxon>
        <taxon>malvids</taxon>
        <taxon>Brassicales</taxon>
        <taxon>Brassicaceae</taxon>
        <taxon>Brassiceae</taxon>
        <taxon>Brassica</taxon>
    </lineage>
</organism>
<dbReference type="GO" id="GO:0004674">
    <property type="term" value="F:protein serine/threonine kinase activity"/>
    <property type="evidence" value="ECO:0007669"/>
    <property type="project" value="UniProtKB-KW"/>
</dbReference>
<comment type="catalytic activity">
    <reaction evidence="15">
        <text>L-threonyl-[protein] + ATP = O-phospho-L-threonyl-[protein] + ADP + H(+)</text>
        <dbReference type="Rhea" id="RHEA:46608"/>
        <dbReference type="Rhea" id="RHEA-COMP:11060"/>
        <dbReference type="Rhea" id="RHEA-COMP:11605"/>
        <dbReference type="ChEBI" id="CHEBI:15378"/>
        <dbReference type="ChEBI" id="CHEBI:30013"/>
        <dbReference type="ChEBI" id="CHEBI:30616"/>
        <dbReference type="ChEBI" id="CHEBI:61977"/>
        <dbReference type="ChEBI" id="CHEBI:456216"/>
    </reaction>
</comment>
<evidence type="ECO:0000256" key="15">
    <source>
        <dbReference type="ARBA" id="ARBA00047951"/>
    </source>
</evidence>
<dbReference type="EMBL" id="CM010630">
    <property type="protein sequence ID" value="RID72750.1"/>
    <property type="molecule type" value="Genomic_DNA"/>
</dbReference>
<accession>A0A398AAW4</accession>
<evidence type="ECO:0000256" key="13">
    <source>
        <dbReference type="ARBA" id="ARBA00023180"/>
    </source>
</evidence>
<comment type="subcellular location">
    <subcellularLocation>
        <location evidence="1">Membrane</location>
        <topology evidence="1">Single-pass membrane protein</topology>
    </subcellularLocation>
</comment>
<evidence type="ECO:0000256" key="4">
    <source>
        <dbReference type="ARBA" id="ARBA00022692"/>
    </source>
</evidence>
<feature type="chain" id="PRO_5017429416" evidence="18">
    <location>
        <begin position="25"/>
        <end position="645"/>
    </location>
</feature>
<evidence type="ECO:0000256" key="10">
    <source>
        <dbReference type="ARBA" id="ARBA00022989"/>
    </source>
</evidence>
<evidence type="ECO:0000256" key="5">
    <source>
        <dbReference type="ARBA" id="ARBA00022729"/>
    </source>
</evidence>
<feature type="signal peptide" evidence="18">
    <location>
        <begin position="1"/>
        <end position="24"/>
    </location>
</feature>
<gene>
    <name evidence="21" type="ORF">BRARA_C04629</name>
</gene>
<dbReference type="InterPro" id="IPR002902">
    <property type="entry name" value="GNK2"/>
</dbReference>
<evidence type="ECO:0000259" key="19">
    <source>
        <dbReference type="PROSITE" id="PS50011"/>
    </source>
</evidence>
<feature type="binding site" evidence="16">
    <location>
        <position position="352"/>
    </location>
    <ligand>
        <name>ATP</name>
        <dbReference type="ChEBI" id="CHEBI:30616"/>
    </ligand>
</feature>
<dbReference type="FunFam" id="3.30.430.20:FF:000003">
    <property type="entry name" value="Cysteine-rich RLK (RECEPTOR-like protein kinase) 10"/>
    <property type="match status" value="1"/>
</dbReference>
<dbReference type="Gene3D" id="3.30.430.20">
    <property type="entry name" value="Gnk2 domain, C-X8-C-X2-C motif"/>
    <property type="match status" value="1"/>
</dbReference>
<keyword evidence="3" id="KW-0808">Transferase</keyword>
<evidence type="ECO:0000259" key="20">
    <source>
        <dbReference type="PROSITE" id="PS51473"/>
    </source>
</evidence>
<evidence type="ECO:0000256" key="2">
    <source>
        <dbReference type="ARBA" id="ARBA00022527"/>
    </source>
</evidence>
<feature type="transmembrane region" description="Helical" evidence="17">
    <location>
        <begin position="261"/>
        <end position="287"/>
    </location>
</feature>
<evidence type="ECO:0000313" key="21">
    <source>
        <dbReference type="EMBL" id="RID72750.1"/>
    </source>
</evidence>
<feature type="domain" description="Protein kinase" evidence="19">
    <location>
        <begin position="324"/>
        <end position="602"/>
    </location>
</feature>
<evidence type="ECO:0000256" key="12">
    <source>
        <dbReference type="ARBA" id="ARBA00023170"/>
    </source>
</evidence>
<name>A0A398AAW4_BRACM</name>
<evidence type="ECO:0000313" key="22">
    <source>
        <dbReference type="Proteomes" id="UP000264353"/>
    </source>
</evidence>
<keyword evidence="5 18" id="KW-0732">Signal</keyword>
<dbReference type="Pfam" id="PF01657">
    <property type="entry name" value="Stress-antifung"/>
    <property type="match status" value="1"/>
</dbReference>
<keyword evidence="11 17" id="KW-0472">Membrane</keyword>
<dbReference type="PROSITE" id="PS50011">
    <property type="entry name" value="PROTEIN_KINASE_DOM"/>
    <property type="match status" value="1"/>
</dbReference>
<evidence type="ECO:0000256" key="8">
    <source>
        <dbReference type="ARBA" id="ARBA00022777"/>
    </source>
</evidence>
<keyword evidence="13" id="KW-0325">Glycoprotein</keyword>
<keyword evidence="8" id="KW-0418">Kinase</keyword>
<dbReference type="InterPro" id="IPR001245">
    <property type="entry name" value="Ser-Thr/Tyr_kinase_cat_dom"/>
</dbReference>
<dbReference type="Gene3D" id="3.30.200.20">
    <property type="entry name" value="Phosphorylase Kinase, domain 1"/>
    <property type="match status" value="1"/>
</dbReference>
<evidence type="ECO:0000256" key="1">
    <source>
        <dbReference type="ARBA" id="ARBA00004167"/>
    </source>
</evidence>
<dbReference type="PROSITE" id="PS51473">
    <property type="entry name" value="GNK2"/>
    <property type="match status" value="1"/>
</dbReference>
<dbReference type="InterPro" id="IPR008271">
    <property type="entry name" value="Ser/Thr_kinase_AS"/>
</dbReference>
<dbReference type="FunFam" id="3.30.200.20:FF:000142">
    <property type="entry name" value="Cysteine-rich receptor-like protein kinase 10"/>
    <property type="match status" value="1"/>
</dbReference>
<dbReference type="PROSITE" id="PS00107">
    <property type="entry name" value="PROTEIN_KINASE_ATP"/>
    <property type="match status" value="1"/>
</dbReference>
<dbReference type="InterPro" id="IPR011009">
    <property type="entry name" value="Kinase-like_dom_sf"/>
</dbReference>
<dbReference type="AlphaFoldDB" id="A0A398AAW4"/>
<dbReference type="CDD" id="cd14066">
    <property type="entry name" value="STKc_IRAK"/>
    <property type="match status" value="1"/>
</dbReference>
<comment type="catalytic activity">
    <reaction evidence="14">
        <text>L-seryl-[protein] + ATP = O-phospho-L-seryl-[protein] + ADP + H(+)</text>
        <dbReference type="Rhea" id="RHEA:17989"/>
        <dbReference type="Rhea" id="RHEA-COMP:9863"/>
        <dbReference type="Rhea" id="RHEA-COMP:11604"/>
        <dbReference type="ChEBI" id="CHEBI:15378"/>
        <dbReference type="ChEBI" id="CHEBI:29999"/>
        <dbReference type="ChEBI" id="CHEBI:30616"/>
        <dbReference type="ChEBI" id="CHEBI:83421"/>
        <dbReference type="ChEBI" id="CHEBI:456216"/>
    </reaction>
</comment>
<dbReference type="Pfam" id="PF07714">
    <property type="entry name" value="PK_Tyr_Ser-Thr"/>
    <property type="match status" value="1"/>
</dbReference>
<dbReference type="PANTHER" id="PTHR27002:SF1028">
    <property type="entry name" value="CYSTEINE-RICH RECEPTOR-LIKE PROTEIN KINASE 11"/>
    <property type="match status" value="1"/>
</dbReference>
<keyword evidence="2" id="KW-0723">Serine/threonine-protein kinase</keyword>
<dbReference type="InterPro" id="IPR017441">
    <property type="entry name" value="Protein_kinase_ATP_BS"/>
</dbReference>